<dbReference type="InterPro" id="IPR013149">
    <property type="entry name" value="ADH-like_C"/>
</dbReference>
<organism evidence="2 3">
    <name type="scientific">Cyclobacterium xiamenense</name>
    <dbReference type="NCBI Taxonomy" id="1297121"/>
    <lineage>
        <taxon>Bacteria</taxon>
        <taxon>Pseudomonadati</taxon>
        <taxon>Bacteroidota</taxon>
        <taxon>Cytophagia</taxon>
        <taxon>Cytophagales</taxon>
        <taxon>Cyclobacteriaceae</taxon>
        <taxon>Cyclobacterium</taxon>
    </lineage>
</organism>
<dbReference type="InterPro" id="IPR036291">
    <property type="entry name" value="NAD(P)-bd_dom_sf"/>
</dbReference>
<name>A0A1H6ZTR4_9BACT</name>
<dbReference type="PANTHER" id="PTHR11695:SF648">
    <property type="entry name" value="ZINC-BINDING OXIDOREDUCTASE"/>
    <property type="match status" value="1"/>
</dbReference>
<evidence type="ECO:0000313" key="3">
    <source>
        <dbReference type="Proteomes" id="UP000199403"/>
    </source>
</evidence>
<dbReference type="GO" id="GO:0016491">
    <property type="term" value="F:oxidoreductase activity"/>
    <property type="evidence" value="ECO:0007669"/>
    <property type="project" value="InterPro"/>
</dbReference>
<dbReference type="OrthoDB" id="648910at2"/>
<dbReference type="STRING" id="1416801.SAMN05192553_10527"/>
<dbReference type="Gene3D" id="3.90.180.10">
    <property type="entry name" value="Medium-chain alcohol dehydrogenases, catalytic domain"/>
    <property type="match status" value="1"/>
</dbReference>
<reference evidence="3" key="1">
    <citation type="submission" date="2016-10" db="EMBL/GenBank/DDBJ databases">
        <authorList>
            <person name="Varghese N."/>
            <person name="Submissions S."/>
        </authorList>
    </citation>
    <scope>NUCLEOTIDE SEQUENCE [LARGE SCALE GENOMIC DNA]</scope>
    <source>
        <strain evidence="3">IBRC-M 10761</strain>
    </source>
</reference>
<dbReference type="SUPFAM" id="SSF51735">
    <property type="entry name" value="NAD(P)-binding Rossmann-fold domains"/>
    <property type="match status" value="1"/>
</dbReference>
<dbReference type="PANTHER" id="PTHR11695">
    <property type="entry name" value="ALCOHOL DEHYDROGENASE RELATED"/>
    <property type="match status" value="1"/>
</dbReference>
<evidence type="ECO:0000313" key="2">
    <source>
        <dbReference type="EMBL" id="SEJ54987.1"/>
    </source>
</evidence>
<dbReference type="EMBL" id="FNZH01000005">
    <property type="protein sequence ID" value="SEJ54987.1"/>
    <property type="molecule type" value="Genomic_DNA"/>
</dbReference>
<dbReference type="SUPFAM" id="SSF50129">
    <property type="entry name" value="GroES-like"/>
    <property type="match status" value="1"/>
</dbReference>
<dbReference type="Proteomes" id="UP000199403">
    <property type="component" value="Unassembled WGS sequence"/>
</dbReference>
<dbReference type="CDD" id="cd08267">
    <property type="entry name" value="MDR1"/>
    <property type="match status" value="1"/>
</dbReference>
<keyword evidence="3" id="KW-1185">Reference proteome</keyword>
<evidence type="ECO:0000259" key="1">
    <source>
        <dbReference type="SMART" id="SM00829"/>
    </source>
</evidence>
<feature type="domain" description="Enoyl reductase (ER)" evidence="1">
    <location>
        <begin position="10"/>
        <end position="302"/>
    </location>
</feature>
<dbReference type="AlphaFoldDB" id="A0A1H6ZTR4"/>
<proteinExistence type="predicted"/>
<dbReference type="InterPro" id="IPR013154">
    <property type="entry name" value="ADH-like_N"/>
</dbReference>
<dbReference type="InterPro" id="IPR011032">
    <property type="entry name" value="GroES-like_sf"/>
</dbReference>
<gene>
    <name evidence="2" type="ORF">SAMN05192553_10527</name>
</gene>
<dbReference type="SMART" id="SM00829">
    <property type="entry name" value="PKS_ER"/>
    <property type="match status" value="1"/>
</dbReference>
<dbReference type="RefSeq" id="WP_092176212.1">
    <property type="nucleotide sequence ID" value="NZ_FNZH01000005.1"/>
</dbReference>
<sequence>MKAIVCSNYGGPEVLRLVEVAKPTCGKNELLIQVMATAVNSADVKVRALAMPGYLTPLMRIVLGICRPRRPILGTVYAGVVEAVGTQVRQFRKGDRVFGSTGFNFGTYAAYLTATENSPVSRMPEKASFAEAAALVFGGQTAHWFLQQAGLPTAKKPKLLLIGSTGAVGTAAVQLAHAYGADITAVCSSAGKELMEGLGVSNTLFYDTVDYTKCGGSYDVVFDAVGVVKKSDIRHLLREKGRFVSVGSLSYATETKAQLAAIKALYESAKMRAVIDRTYSLKEIVEAHRYVDTGRKKGNVVIQVASLASETG</sequence>
<dbReference type="InterPro" id="IPR050700">
    <property type="entry name" value="YIM1/Zinc_Alcohol_DH_Fams"/>
</dbReference>
<dbReference type="Gene3D" id="3.40.50.720">
    <property type="entry name" value="NAD(P)-binding Rossmann-like Domain"/>
    <property type="match status" value="1"/>
</dbReference>
<dbReference type="Pfam" id="PF08240">
    <property type="entry name" value="ADH_N"/>
    <property type="match status" value="1"/>
</dbReference>
<dbReference type="InterPro" id="IPR020843">
    <property type="entry name" value="ER"/>
</dbReference>
<dbReference type="Pfam" id="PF00107">
    <property type="entry name" value="ADH_zinc_N"/>
    <property type="match status" value="1"/>
</dbReference>
<accession>A0A1H6ZTR4</accession>
<protein>
    <submittedName>
        <fullName evidence="2">NADPH:quinone reductase</fullName>
    </submittedName>
</protein>